<dbReference type="AlphaFoldDB" id="A0A9D5Q4Y7"/>
<dbReference type="InterPro" id="IPR002347">
    <property type="entry name" value="SDR_fam"/>
</dbReference>
<protein>
    <submittedName>
        <fullName evidence="2">Glucose 1-dehydrogenase</fullName>
        <ecNumber evidence="2">1.1.1.47</ecNumber>
    </submittedName>
</protein>
<reference evidence="2" key="1">
    <citation type="submission" date="2019-11" db="EMBL/GenBank/DDBJ databases">
        <title>Microbial mats filling the niche in hypersaline microbial mats.</title>
        <authorList>
            <person name="Wong H.L."/>
            <person name="Macleod F.I."/>
            <person name="White R.A. III"/>
            <person name="Burns B.P."/>
        </authorList>
    </citation>
    <scope>NUCLEOTIDE SEQUENCE</scope>
    <source>
        <strain evidence="2">Rbin_158</strain>
    </source>
</reference>
<dbReference type="Gene3D" id="3.40.50.720">
    <property type="entry name" value="NAD(P)-binding Rossmann-like Domain"/>
    <property type="match status" value="1"/>
</dbReference>
<dbReference type="PANTHER" id="PTHR42760">
    <property type="entry name" value="SHORT-CHAIN DEHYDROGENASES/REDUCTASES FAMILY MEMBER"/>
    <property type="match status" value="1"/>
</dbReference>
<dbReference type="Proteomes" id="UP000649604">
    <property type="component" value="Unassembled WGS sequence"/>
</dbReference>
<dbReference type="EMBL" id="WJJP01000131">
    <property type="protein sequence ID" value="MBD3323773.1"/>
    <property type="molecule type" value="Genomic_DNA"/>
</dbReference>
<dbReference type="SUPFAM" id="SSF51735">
    <property type="entry name" value="NAD(P)-binding Rossmann-fold domains"/>
    <property type="match status" value="1"/>
</dbReference>
<evidence type="ECO:0000256" key="1">
    <source>
        <dbReference type="ARBA" id="ARBA00006484"/>
    </source>
</evidence>
<dbReference type="FunFam" id="3.40.50.720:FF:000084">
    <property type="entry name" value="Short-chain dehydrogenase reductase"/>
    <property type="match status" value="1"/>
</dbReference>
<proteinExistence type="inferred from homology"/>
<dbReference type="Pfam" id="PF13561">
    <property type="entry name" value="adh_short_C2"/>
    <property type="match status" value="1"/>
</dbReference>
<dbReference type="CDD" id="cd05233">
    <property type="entry name" value="SDR_c"/>
    <property type="match status" value="1"/>
</dbReference>
<comment type="similarity">
    <text evidence="1">Belongs to the short-chain dehydrogenases/reductases (SDR) family.</text>
</comment>
<comment type="caution">
    <text evidence="2">The sequence shown here is derived from an EMBL/GenBank/DDBJ whole genome shotgun (WGS) entry which is preliminary data.</text>
</comment>
<dbReference type="InterPro" id="IPR036291">
    <property type="entry name" value="NAD(P)-bd_dom_sf"/>
</dbReference>
<dbReference type="PRINTS" id="PR00081">
    <property type="entry name" value="GDHRDH"/>
</dbReference>
<gene>
    <name evidence="2" type="ORF">GF339_04260</name>
</gene>
<dbReference type="PROSITE" id="PS00061">
    <property type="entry name" value="ADH_SHORT"/>
    <property type="match status" value="1"/>
</dbReference>
<organism evidence="2 3">
    <name type="scientific">candidate division KSB3 bacterium</name>
    <dbReference type="NCBI Taxonomy" id="2044937"/>
    <lineage>
        <taxon>Bacteria</taxon>
        <taxon>candidate division KSB3</taxon>
    </lineage>
</organism>
<name>A0A9D5Q4Y7_9BACT</name>
<dbReference type="GO" id="GO:0047936">
    <property type="term" value="F:glucose 1-dehydrogenase [NAD(P)+] activity"/>
    <property type="evidence" value="ECO:0007669"/>
    <property type="project" value="UniProtKB-EC"/>
</dbReference>
<evidence type="ECO:0000313" key="3">
    <source>
        <dbReference type="Proteomes" id="UP000649604"/>
    </source>
</evidence>
<dbReference type="PRINTS" id="PR00080">
    <property type="entry name" value="SDRFAMILY"/>
</dbReference>
<dbReference type="InterPro" id="IPR020904">
    <property type="entry name" value="Sc_DH/Rdtase_CS"/>
</dbReference>
<sequence length="261" mass="28344">MRFQDKVVVITGGDKGIGRAIAVGFAREGAKIVNGYYQDAQASQETVNLIRQAGGTVEPLQMDVRRKADCHKLVATAVEQFGRLDIAVNNAGVSSMNRAVDLTEEDWDFNMDVNAKGVFFCCQAQVAQFIRQGDGGNIVNIASLASKRPAPLLAHYAASKFAVLGFSKSLAMEVAEHDIRVNCVCPGLVRTAMQEREIGWEAALRGMTPDQVRQEYIATTPLRRLEEPEDVARVAFFLASEDAVFMTGQAVNVTGGIEMTA</sequence>
<accession>A0A9D5Q4Y7</accession>
<dbReference type="NCBIfam" id="NF005559">
    <property type="entry name" value="PRK07231.1"/>
    <property type="match status" value="1"/>
</dbReference>
<evidence type="ECO:0000313" key="2">
    <source>
        <dbReference type="EMBL" id="MBD3323773.1"/>
    </source>
</evidence>
<dbReference type="EC" id="1.1.1.47" evidence="2"/>
<keyword evidence="2" id="KW-0560">Oxidoreductase</keyword>